<dbReference type="Proteomes" id="UP000037460">
    <property type="component" value="Unassembled WGS sequence"/>
</dbReference>
<comment type="caution">
    <text evidence="1">The sequence shown here is derived from an EMBL/GenBank/DDBJ whole genome shotgun (WGS) entry which is preliminary data.</text>
</comment>
<name>A0A0M0K826_9EUKA</name>
<evidence type="ECO:0000313" key="1">
    <source>
        <dbReference type="EMBL" id="KOO35006.1"/>
    </source>
</evidence>
<accession>A0A0M0K826</accession>
<evidence type="ECO:0000313" key="2">
    <source>
        <dbReference type="Proteomes" id="UP000037460"/>
    </source>
</evidence>
<keyword evidence="2" id="KW-1185">Reference proteome</keyword>
<reference evidence="2" key="1">
    <citation type="journal article" date="2015" name="PLoS Genet.">
        <title>Genome Sequence and Transcriptome Analyses of Chrysochromulina tobin: Metabolic Tools for Enhanced Algal Fitness in the Prominent Order Prymnesiales (Haptophyceae).</title>
        <authorList>
            <person name="Hovde B.T."/>
            <person name="Deodato C.R."/>
            <person name="Hunsperger H.M."/>
            <person name="Ryken S.A."/>
            <person name="Yost W."/>
            <person name="Jha R.K."/>
            <person name="Patterson J."/>
            <person name="Monnat R.J. Jr."/>
            <person name="Barlow S.B."/>
            <person name="Starkenburg S.R."/>
            <person name="Cattolico R.A."/>
        </authorList>
    </citation>
    <scope>NUCLEOTIDE SEQUENCE</scope>
    <source>
        <strain evidence="2">CCMP291</strain>
    </source>
</reference>
<dbReference type="EMBL" id="JWZX01001015">
    <property type="protein sequence ID" value="KOO35006.1"/>
    <property type="molecule type" value="Genomic_DNA"/>
</dbReference>
<sequence length="670" mass="71257">MALASSESSTIPPVIITFVRASPNSITLDFSLGAAPKLRSGAQPTPLQVACFELQWRLVAEPGERIGPSQDSPWEVASSTLKNSRCTKGGLAAGAAYAFRARCCNTGQFWGALGPETAPLRTLLPELPADCSESLKVPSKVLAAQAEKEAERAQREAAERTARDSAAHAERVQHEHAMQRVRKAESAALAYEHTAARIITQAIEQCGAHAQRSLYERAEKRVGTVRFELQEEVKAAENTALDEVLSTIRVSDIGRGESGAGRSSEGEGGVDAAAEASSIVSSVAAAADFHTNTMKKIEAAKAQVNKQFLGVLEKRLASACATALDEIEADVDTMLQQHLRQARRELVAAAPMVKRAKSAALQNLFEGDSFNETSQVVLGAEVAMAAELASAALAEAHAIDARCESFEGVWLDDQAEGVDASLLSLTGAFGEDEQGLSGAVERAVQSARAIGLHRLPEAARAVILRRALQTVIKEAIHWARIQFDRKALSERRLVPSDGQDGLAQDGVAATVPMEAAGTAVDLDLPDSIRVIGLDSPRDAYATRSIVNAVGAVVRAMVSASGGVDASAAFESTVASGDGARTWHQHLAWATSQIATAFATLHQDELASARAEWMANVEAERQAAALSHQQRYDQSLANVLHDAAAEAERRQAKAVDEAVEHVRSQREMLAL</sequence>
<gene>
    <name evidence="1" type="ORF">Ctob_008423</name>
</gene>
<dbReference type="AlphaFoldDB" id="A0A0M0K826"/>
<proteinExistence type="predicted"/>
<protein>
    <submittedName>
        <fullName evidence="1">Uncharacterized protein</fullName>
    </submittedName>
</protein>
<organism evidence="1 2">
    <name type="scientific">Chrysochromulina tobinii</name>
    <dbReference type="NCBI Taxonomy" id="1460289"/>
    <lineage>
        <taxon>Eukaryota</taxon>
        <taxon>Haptista</taxon>
        <taxon>Haptophyta</taxon>
        <taxon>Prymnesiophyceae</taxon>
        <taxon>Prymnesiales</taxon>
        <taxon>Chrysochromulinaceae</taxon>
        <taxon>Chrysochromulina</taxon>
    </lineage>
</organism>